<dbReference type="RefSeq" id="WP_160765726.1">
    <property type="nucleotide sequence ID" value="NZ_WUPT01000006.1"/>
</dbReference>
<dbReference type="InterPro" id="IPR019646">
    <property type="entry name" value="Aminoglyc_AdlTrfase"/>
</dbReference>
<evidence type="ECO:0000313" key="2">
    <source>
        <dbReference type="Proteomes" id="UP000480350"/>
    </source>
</evidence>
<dbReference type="AlphaFoldDB" id="A0A7C9J663"/>
<accession>A0A7C9J663</accession>
<dbReference type="EMBL" id="WUPT01000006">
    <property type="protein sequence ID" value="MXQ09801.1"/>
    <property type="molecule type" value="Genomic_DNA"/>
</dbReference>
<dbReference type="Proteomes" id="UP000480350">
    <property type="component" value="Unassembled WGS sequence"/>
</dbReference>
<protein>
    <submittedName>
        <fullName evidence="1">Aminoglycoside nucleotidyltransferase</fullName>
    </submittedName>
</protein>
<reference evidence="1 2" key="2">
    <citation type="submission" date="2020-03" db="EMBL/GenBank/DDBJ databases">
        <title>Kangsaoukella pontilimi gen. nov., sp. nov., a new member of the family Rhodobacteraceae isolated from a tidal mudflat.</title>
        <authorList>
            <person name="Kim I.S."/>
        </authorList>
    </citation>
    <scope>NUCLEOTIDE SEQUENCE [LARGE SCALE GENOMIC DNA]</scope>
    <source>
        <strain evidence="1 2">GH1-50</strain>
    </source>
</reference>
<dbReference type="Gene3D" id="3.30.460.40">
    <property type="match status" value="1"/>
</dbReference>
<evidence type="ECO:0000313" key="1">
    <source>
        <dbReference type="EMBL" id="MXQ09801.1"/>
    </source>
</evidence>
<gene>
    <name evidence="1" type="ORF">GQ651_18290</name>
</gene>
<name>A0A7C9J663_9RHOB</name>
<sequence>MNADQVLEVWALSEAHGLEVCIDGGWAVDALLEEQTRAHGDLDIALPAARMPDLRRLLAGRGFVEVPRPDSWEHNFVLERADGAAVDVHSYVLNPDGSNRGGVPYIADHLTGWGRILGRRVRCVPPRHLVDFHTGYEVDKDDWQDVRRLCERFGIPVPPIYSRFQSDESNS</sequence>
<dbReference type="GO" id="GO:0016740">
    <property type="term" value="F:transferase activity"/>
    <property type="evidence" value="ECO:0007669"/>
    <property type="project" value="UniProtKB-KW"/>
</dbReference>
<reference evidence="1 2" key="1">
    <citation type="submission" date="2019-12" db="EMBL/GenBank/DDBJ databases">
        <authorList>
            <person name="Lee S.D."/>
        </authorList>
    </citation>
    <scope>NUCLEOTIDE SEQUENCE [LARGE SCALE GENOMIC DNA]</scope>
    <source>
        <strain evidence="1 2">GH1-50</strain>
    </source>
</reference>
<keyword evidence="1" id="KW-0808">Transferase</keyword>
<organism evidence="1 2">
    <name type="scientific">Kangsaoukella pontilimi</name>
    <dbReference type="NCBI Taxonomy" id="2691042"/>
    <lineage>
        <taxon>Bacteria</taxon>
        <taxon>Pseudomonadati</taxon>
        <taxon>Pseudomonadota</taxon>
        <taxon>Alphaproteobacteria</taxon>
        <taxon>Rhodobacterales</taxon>
        <taxon>Paracoccaceae</taxon>
        <taxon>Kangsaoukella</taxon>
    </lineage>
</organism>
<comment type="caution">
    <text evidence="1">The sequence shown here is derived from an EMBL/GenBank/DDBJ whole genome shotgun (WGS) entry which is preliminary data.</text>
</comment>
<keyword evidence="2" id="KW-1185">Reference proteome</keyword>
<dbReference type="Pfam" id="PF10706">
    <property type="entry name" value="Aminoglyc_resit"/>
    <property type="match status" value="1"/>
</dbReference>
<proteinExistence type="predicted"/>